<keyword evidence="1" id="KW-1133">Transmembrane helix</keyword>
<proteinExistence type="predicted"/>
<protein>
    <recommendedName>
        <fullName evidence="3">DUF2933 domain-containing protein</fullName>
    </recommendedName>
</protein>
<evidence type="ECO:0000313" key="2">
    <source>
        <dbReference type="EMBL" id="KKL75806.1"/>
    </source>
</evidence>
<dbReference type="EMBL" id="LAZR01024244">
    <property type="protein sequence ID" value="KKL75806.1"/>
    <property type="molecule type" value="Genomic_DNA"/>
</dbReference>
<name>A0A0F9FBF4_9ZZZZ</name>
<accession>A0A0F9FBF4</accession>
<reference evidence="2" key="1">
    <citation type="journal article" date="2015" name="Nature">
        <title>Complex archaea that bridge the gap between prokaryotes and eukaryotes.</title>
        <authorList>
            <person name="Spang A."/>
            <person name="Saw J.H."/>
            <person name="Jorgensen S.L."/>
            <person name="Zaremba-Niedzwiedzka K."/>
            <person name="Martijn J."/>
            <person name="Lind A.E."/>
            <person name="van Eijk R."/>
            <person name="Schleper C."/>
            <person name="Guy L."/>
            <person name="Ettema T.J."/>
        </authorList>
    </citation>
    <scope>NUCLEOTIDE SEQUENCE</scope>
</reference>
<dbReference type="InterPro" id="IPR021682">
    <property type="entry name" value="DUF2933"/>
</dbReference>
<evidence type="ECO:0000256" key="1">
    <source>
        <dbReference type="SAM" id="Phobius"/>
    </source>
</evidence>
<keyword evidence="1" id="KW-0812">Transmembrane</keyword>
<comment type="caution">
    <text evidence="2">The sequence shown here is derived from an EMBL/GenBank/DDBJ whole genome shotgun (WGS) entry which is preliminary data.</text>
</comment>
<organism evidence="2">
    <name type="scientific">marine sediment metagenome</name>
    <dbReference type="NCBI Taxonomy" id="412755"/>
    <lineage>
        <taxon>unclassified sequences</taxon>
        <taxon>metagenomes</taxon>
        <taxon>ecological metagenomes</taxon>
    </lineage>
</organism>
<dbReference type="AlphaFoldDB" id="A0A0F9FBF4"/>
<dbReference type="Pfam" id="PF11666">
    <property type="entry name" value="DUF2933"/>
    <property type="match status" value="1"/>
</dbReference>
<gene>
    <name evidence="2" type="ORF">LCGC14_2051200</name>
</gene>
<feature type="transmembrane region" description="Helical" evidence="1">
    <location>
        <begin position="18"/>
        <end position="38"/>
    </location>
</feature>
<keyword evidence="1" id="KW-0472">Membrane</keyword>
<sequence length="109" mass="11478">MSETQNEKSAGSSKLMQYGMMSCCAVMFLPVAAFFIAGGTIAGLWGNVGLFAPLALCLGAHVVMHRTMGKSCHGSKVEQANEATVDAEFEDGQAPERELVRALGQALPT</sequence>
<evidence type="ECO:0008006" key="3">
    <source>
        <dbReference type="Google" id="ProtNLM"/>
    </source>
</evidence>
<feature type="transmembrane region" description="Helical" evidence="1">
    <location>
        <begin position="44"/>
        <end position="64"/>
    </location>
</feature>